<dbReference type="PANTHER" id="PTHR15827">
    <property type="entry name" value="CYCLIN-DEPENDENT KINASE 2-INTERACTING PROTEIN"/>
    <property type="match status" value="1"/>
</dbReference>
<evidence type="ECO:0000313" key="4">
    <source>
        <dbReference type="Proteomes" id="UP000231279"/>
    </source>
</evidence>
<feature type="transmembrane region" description="Helical" evidence="2">
    <location>
        <begin position="104"/>
        <end position="126"/>
    </location>
</feature>
<comment type="caution">
    <text evidence="3">The sequence shown here is derived from an EMBL/GenBank/DDBJ whole genome shotgun (WGS) entry which is preliminary data.</text>
</comment>
<dbReference type="PANTHER" id="PTHR15827:SF2">
    <property type="entry name" value="CYCLIN-DEPENDENT KINASE 2-INTERACTING PROTEIN"/>
    <property type="match status" value="1"/>
</dbReference>
<reference evidence="4" key="1">
    <citation type="journal article" date="2018" name="Gigascience">
        <title>Genome assembly of the Pink Ipe (Handroanthus impetiginosus, Bignoniaceae), a highly valued, ecologically keystone Neotropical timber forest tree.</title>
        <authorList>
            <person name="Silva-Junior O.B."/>
            <person name="Grattapaglia D."/>
            <person name="Novaes E."/>
            <person name="Collevatti R.G."/>
        </authorList>
    </citation>
    <scope>NUCLEOTIDE SEQUENCE [LARGE SCALE GENOMIC DNA]</scope>
    <source>
        <strain evidence="4">cv. UFG-1</strain>
    </source>
</reference>
<dbReference type="AlphaFoldDB" id="A0A2G9FV67"/>
<keyword evidence="4" id="KW-1185">Reference proteome</keyword>
<dbReference type="STRING" id="429701.A0A2G9FV67"/>
<keyword evidence="2" id="KW-0812">Transmembrane</keyword>
<keyword evidence="2" id="KW-0472">Membrane</keyword>
<keyword evidence="2" id="KW-1133">Transmembrane helix</keyword>
<gene>
    <name evidence="3" type="ORF">CDL12_30546</name>
</gene>
<evidence type="ECO:0000313" key="3">
    <source>
        <dbReference type="EMBL" id="PIM96993.1"/>
    </source>
</evidence>
<evidence type="ECO:0000256" key="1">
    <source>
        <dbReference type="SAM" id="MobiDB-lite"/>
    </source>
</evidence>
<dbReference type="EMBL" id="NKXS01012469">
    <property type="protein sequence ID" value="PIM96993.1"/>
    <property type="molecule type" value="Genomic_DNA"/>
</dbReference>
<name>A0A2G9FV67_9LAMI</name>
<proteinExistence type="predicted"/>
<organism evidence="3 4">
    <name type="scientific">Handroanthus impetiginosus</name>
    <dbReference type="NCBI Taxonomy" id="429701"/>
    <lineage>
        <taxon>Eukaryota</taxon>
        <taxon>Viridiplantae</taxon>
        <taxon>Streptophyta</taxon>
        <taxon>Embryophyta</taxon>
        <taxon>Tracheophyta</taxon>
        <taxon>Spermatophyta</taxon>
        <taxon>Magnoliopsida</taxon>
        <taxon>eudicotyledons</taxon>
        <taxon>Gunneridae</taxon>
        <taxon>Pentapetalae</taxon>
        <taxon>asterids</taxon>
        <taxon>lamiids</taxon>
        <taxon>Lamiales</taxon>
        <taxon>Bignoniaceae</taxon>
        <taxon>Crescentiina</taxon>
        <taxon>Tabebuia alliance</taxon>
        <taxon>Handroanthus</taxon>
    </lineage>
</organism>
<feature type="compositionally biased region" description="Low complexity" evidence="1">
    <location>
        <begin position="16"/>
        <end position="27"/>
    </location>
</feature>
<dbReference type="OrthoDB" id="1913984at2759"/>
<feature type="region of interest" description="Disordered" evidence="1">
    <location>
        <begin position="1"/>
        <end position="29"/>
    </location>
</feature>
<dbReference type="Proteomes" id="UP000231279">
    <property type="component" value="Unassembled WGS sequence"/>
</dbReference>
<protein>
    <submittedName>
        <fullName evidence="3">Uncharacterized protein</fullName>
    </submittedName>
</protein>
<evidence type="ECO:0000256" key="2">
    <source>
        <dbReference type="SAM" id="Phobius"/>
    </source>
</evidence>
<sequence length="128" mass="14505">MKMEPKTPPNESRLQSQCSTPLSSSSSARLWRPAAQRNLKNQWSKLNSLRHEWRSATFAARSHATAIVNSYLSQKYMDGMDFGVLSDMPNIREKACYKLFMQQVCITTFALSFSFIQFAACSIGVVEL</sequence>
<accession>A0A2G9FV67</accession>